<proteinExistence type="inferred from homology"/>
<keyword evidence="4 12" id="KW-0812">Transmembrane</keyword>
<evidence type="ECO:0000313" key="14">
    <source>
        <dbReference type="Proteomes" id="UP001319882"/>
    </source>
</evidence>
<evidence type="ECO:0000256" key="7">
    <source>
        <dbReference type="ARBA" id="ARBA00023065"/>
    </source>
</evidence>
<feature type="transmembrane region" description="Helical" evidence="12">
    <location>
        <begin position="99"/>
        <end position="117"/>
    </location>
</feature>
<dbReference type="Pfam" id="PF02537">
    <property type="entry name" value="CRCB"/>
    <property type="match status" value="1"/>
</dbReference>
<evidence type="ECO:0000256" key="3">
    <source>
        <dbReference type="ARBA" id="ARBA00022519"/>
    </source>
</evidence>
<feature type="transmembrane region" description="Helical" evidence="12">
    <location>
        <begin position="67"/>
        <end position="87"/>
    </location>
</feature>
<keyword evidence="12" id="KW-0813">Transport</keyword>
<organism evidence="13 14">
    <name type="scientific">Vreelandella malpeensis</name>
    <dbReference type="NCBI Taxonomy" id="1172368"/>
    <lineage>
        <taxon>Bacteria</taxon>
        <taxon>Pseudomonadati</taxon>
        <taxon>Pseudomonadota</taxon>
        <taxon>Gammaproteobacteria</taxon>
        <taxon>Oceanospirillales</taxon>
        <taxon>Halomonadaceae</taxon>
        <taxon>Vreelandella</taxon>
    </lineage>
</organism>
<comment type="catalytic activity">
    <reaction evidence="11">
        <text>fluoride(in) = fluoride(out)</text>
        <dbReference type="Rhea" id="RHEA:76159"/>
        <dbReference type="ChEBI" id="CHEBI:17051"/>
    </reaction>
    <physiologicalReaction direction="left-to-right" evidence="11">
        <dbReference type="Rhea" id="RHEA:76160"/>
    </physiologicalReaction>
</comment>
<keyword evidence="8 12" id="KW-0472">Membrane</keyword>
<dbReference type="EMBL" id="WHVL01000002">
    <property type="protein sequence ID" value="MCB8888876.1"/>
    <property type="molecule type" value="Genomic_DNA"/>
</dbReference>
<keyword evidence="3" id="KW-0997">Cell inner membrane</keyword>
<keyword evidence="6" id="KW-0915">Sodium</keyword>
<comment type="caution">
    <text evidence="13">The sequence shown here is derived from an EMBL/GenBank/DDBJ whole genome shotgun (WGS) entry which is preliminary data.</text>
</comment>
<comment type="similarity">
    <text evidence="10 12">Belongs to the fluoride channel Fluc/FEX (TC 1.A.43) family.</text>
</comment>
<dbReference type="Proteomes" id="UP001319882">
    <property type="component" value="Unassembled WGS sequence"/>
</dbReference>
<sequence>MTGIRTYLAVGAGTALGSLCRYAVSVGVLATAGGAFPWATLLVNAFGSGLIGWLATRATRDPQSHWVRHQSFWVTGFCAGFTTFSLFSLETLHLMERHTVMAAAYIVASLVLWLLGVRLGQGLARSR</sequence>
<evidence type="ECO:0000256" key="5">
    <source>
        <dbReference type="ARBA" id="ARBA00022989"/>
    </source>
</evidence>
<gene>
    <name evidence="12" type="primary">fluC</name>
    <name evidence="12" type="synonym">crcB</name>
    <name evidence="13" type="ORF">GEV37_07075</name>
</gene>
<reference evidence="13 14" key="1">
    <citation type="journal article" date="2021" name="Sci. Rep.">
        <title>Genome analysis of a halophilic bacterium Halomonas malpeensis YU-PRIM-29(T) reveals its exopolysaccharide and pigment producing capabilities.</title>
        <authorList>
            <person name="Athmika"/>
            <person name="Ghate S.D."/>
            <person name="Arun A.B."/>
            <person name="Rao S.S."/>
            <person name="Kumar S.T.A."/>
            <person name="Kandiyil M.K."/>
            <person name="Saptami K."/>
            <person name="Rekha P.D."/>
        </authorList>
    </citation>
    <scope>NUCLEOTIDE SEQUENCE [LARGE SCALE GENOMIC DNA]</scope>
    <source>
        <strain evidence="14">prim 29</strain>
    </source>
</reference>
<comment type="subcellular location">
    <subcellularLocation>
        <location evidence="1 12">Cell membrane</location>
        <topology evidence="1 12">Multi-pass membrane protein</topology>
    </subcellularLocation>
</comment>
<keyword evidence="2 12" id="KW-1003">Cell membrane</keyword>
<evidence type="ECO:0000256" key="12">
    <source>
        <dbReference type="HAMAP-Rule" id="MF_00454"/>
    </source>
</evidence>
<comment type="function">
    <text evidence="12">Fluoride-specific ion channel. Important for reducing fluoride concentration in the cell, thus reducing its toxicity.</text>
</comment>
<comment type="caution">
    <text evidence="12">Lacks conserved residue(s) required for the propagation of feature annotation.</text>
</comment>
<evidence type="ECO:0000256" key="4">
    <source>
        <dbReference type="ARBA" id="ARBA00022692"/>
    </source>
</evidence>
<evidence type="ECO:0000256" key="1">
    <source>
        <dbReference type="ARBA" id="ARBA00004651"/>
    </source>
</evidence>
<dbReference type="PANTHER" id="PTHR28259:SF1">
    <property type="entry name" value="FLUORIDE EXPORT PROTEIN 1-RELATED"/>
    <property type="match status" value="1"/>
</dbReference>
<keyword evidence="9 12" id="KW-0407">Ion channel</keyword>
<evidence type="ECO:0000256" key="10">
    <source>
        <dbReference type="ARBA" id="ARBA00035120"/>
    </source>
</evidence>
<evidence type="ECO:0000256" key="9">
    <source>
        <dbReference type="ARBA" id="ARBA00023303"/>
    </source>
</evidence>
<evidence type="ECO:0000256" key="8">
    <source>
        <dbReference type="ARBA" id="ARBA00023136"/>
    </source>
</evidence>
<evidence type="ECO:0000256" key="11">
    <source>
        <dbReference type="ARBA" id="ARBA00035585"/>
    </source>
</evidence>
<keyword evidence="7 12" id="KW-0406">Ion transport</keyword>
<keyword evidence="5 12" id="KW-1133">Transmembrane helix</keyword>
<accession>A0ABS8DRH8</accession>
<protein>
    <recommendedName>
        <fullName evidence="12">Fluoride-specific ion channel FluC</fullName>
    </recommendedName>
</protein>
<name>A0ABS8DRH8_9GAMM</name>
<evidence type="ECO:0000256" key="2">
    <source>
        <dbReference type="ARBA" id="ARBA00022475"/>
    </source>
</evidence>
<dbReference type="HAMAP" id="MF_00454">
    <property type="entry name" value="FluC"/>
    <property type="match status" value="1"/>
</dbReference>
<dbReference type="InterPro" id="IPR003691">
    <property type="entry name" value="FluC"/>
</dbReference>
<dbReference type="PANTHER" id="PTHR28259">
    <property type="entry name" value="FLUORIDE EXPORT PROTEIN 1-RELATED"/>
    <property type="match status" value="1"/>
</dbReference>
<feature type="transmembrane region" description="Helical" evidence="12">
    <location>
        <begin position="35"/>
        <end position="55"/>
    </location>
</feature>
<keyword evidence="14" id="KW-1185">Reference proteome</keyword>
<evidence type="ECO:0000313" key="13">
    <source>
        <dbReference type="EMBL" id="MCB8888876.1"/>
    </source>
</evidence>
<evidence type="ECO:0000256" key="6">
    <source>
        <dbReference type="ARBA" id="ARBA00023053"/>
    </source>
</evidence>
<dbReference type="RefSeq" id="WP_227389534.1">
    <property type="nucleotide sequence ID" value="NZ_JBHSCJ010000010.1"/>
</dbReference>